<feature type="signal peptide" evidence="3">
    <location>
        <begin position="1"/>
        <end position="29"/>
    </location>
</feature>
<dbReference type="PROSITE" id="PS51257">
    <property type="entry name" value="PROKAR_LIPOPROTEIN"/>
    <property type="match status" value="1"/>
</dbReference>
<keyword evidence="2" id="KW-0472">Membrane</keyword>
<feature type="compositionally biased region" description="Low complexity" evidence="1">
    <location>
        <begin position="61"/>
        <end position="89"/>
    </location>
</feature>
<sequence>MRQRKWLTAMSCAGLLLMLLALASGCSSADNSDSGGGTNQKAANSLMYSEESVALERAADSDGGADQAAASEGAPASAGSSASKADGTDGQTGSPLGAIADPDGFNRKIVYRGSVSMEVEDYAATQRSVSGAITASGGYILQFTDQQTSTELGGTYTIKVPANGFMSFLAGMEKLPHLAFEKSMQGTDVTEEYVDLESRLKARGVVEARLLAFMEKAESATALLQFSKELGEVQTEIERIKGRMRYLDQNVAYSTIELRIYQKSAVPIQAQTEEKSFGAKISGAWSGSLSFLAEAAQVIVIALTALLPVAVVLAVIAVPAYVVYRRKRRHAKQQPREEGIPASAALQDDPAESSQSAAELDRDRLDD</sequence>
<dbReference type="AlphaFoldDB" id="A0A5S5CF03"/>
<protein>
    <submittedName>
        <fullName evidence="5">Uncharacterized protein DUF4349</fullName>
    </submittedName>
</protein>
<accession>A0A5S5CF03</accession>
<keyword evidence="6" id="KW-1185">Reference proteome</keyword>
<reference evidence="5 6" key="1">
    <citation type="submission" date="2019-07" db="EMBL/GenBank/DDBJ databases">
        <title>Genomic Encyclopedia of Type Strains, Phase III (KMG-III): the genomes of soil and plant-associated and newly described type strains.</title>
        <authorList>
            <person name="Whitman W."/>
        </authorList>
    </citation>
    <scope>NUCLEOTIDE SEQUENCE [LARGE SCALE GENOMIC DNA]</scope>
    <source>
        <strain evidence="5 6">BL24</strain>
    </source>
</reference>
<feature type="region of interest" description="Disordered" evidence="1">
    <location>
        <begin position="330"/>
        <end position="367"/>
    </location>
</feature>
<dbReference type="EMBL" id="VNHS01000002">
    <property type="protein sequence ID" value="TYP77965.1"/>
    <property type="molecule type" value="Genomic_DNA"/>
</dbReference>
<evidence type="ECO:0000256" key="3">
    <source>
        <dbReference type="SAM" id="SignalP"/>
    </source>
</evidence>
<dbReference type="Proteomes" id="UP000323257">
    <property type="component" value="Unassembled WGS sequence"/>
</dbReference>
<gene>
    <name evidence="5" type="ORF">BCM02_102539</name>
</gene>
<evidence type="ECO:0000259" key="4">
    <source>
        <dbReference type="Pfam" id="PF14257"/>
    </source>
</evidence>
<organism evidence="5 6">
    <name type="scientific">Paenibacillus methanolicus</name>
    <dbReference type="NCBI Taxonomy" id="582686"/>
    <lineage>
        <taxon>Bacteria</taxon>
        <taxon>Bacillati</taxon>
        <taxon>Bacillota</taxon>
        <taxon>Bacilli</taxon>
        <taxon>Bacillales</taxon>
        <taxon>Paenibacillaceae</taxon>
        <taxon>Paenibacillus</taxon>
    </lineage>
</organism>
<name>A0A5S5CF03_9BACL</name>
<dbReference type="Pfam" id="PF14257">
    <property type="entry name" value="DUF4349"/>
    <property type="match status" value="1"/>
</dbReference>
<dbReference type="InterPro" id="IPR025645">
    <property type="entry name" value="DUF4349"/>
</dbReference>
<evidence type="ECO:0000313" key="6">
    <source>
        <dbReference type="Proteomes" id="UP000323257"/>
    </source>
</evidence>
<feature type="domain" description="DUF4349" evidence="4">
    <location>
        <begin position="107"/>
        <end position="318"/>
    </location>
</feature>
<feature type="region of interest" description="Disordered" evidence="1">
    <location>
        <begin position="56"/>
        <end position="100"/>
    </location>
</feature>
<evidence type="ECO:0000256" key="2">
    <source>
        <dbReference type="SAM" id="Phobius"/>
    </source>
</evidence>
<keyword evidence="2" id="KW-1133">Transmembrane helix</keyword>
<evidence type="ECO:0000256" key="1">
    <source>
        <dbReference type="SAM" id="MobiDB-lite"/>
    </source>
</evidence>
<keyword evidence="2" id="KW-0812">Transmembrane</keyword>
<feature type="transmembrane region" description="Helical" evidence="2">
    <location>
        <begin position="298"/>
        <end position="324"/>
    </location>
</feature>
<comment type="caution">
    <text evidence="5">The sequence shown here is derived from an EMBL/GenBank/DDBJ whole genome shotgun (WGS) entry which is preliminary data.</text>
</comment>
<proteinExistence type="predicted"/>
<keyword evidence="3" id="KW-0732">Signal</keyword>
<evidence type="ECO:0000313" key="5">
    <source>
        <dbReference type="EMBL" id="TYP77965.1"/>
    </source>
</evidence>
<feature type="chain" id="PRO_5024321757" evidence="3">
    <location>
        <begin position="30"/>
        <end position="367"/>
    </location>
</feature>